<sequence length="291" mass="32399" precursor="true">MKKKIKTSVGLFINTAILLSISVMTMGQDNGTKSFRANEKWATDAIFDVPESVCYSPGQQVLYVANISGKPTEKDGKGFISKLSLTGEMINKEWYTGLDAPKGMGIYDNKLYVTNIDEVVAIDLNSAEEAGRWKCEGAKFANDIAITANGDVFISGMQNGAIYRISNGEITRWKAEKTFQKPNGLWTGPDYLYVGAAKHIYRVDYERAEVEKYIENSGGVDGLERIENGFFLKSDWTGHVHVVSPAHPKHLILNTADQKINAADIEYIPSMKMMLVPTFFDNRVVAYEIVK</sequence>
<dbReference type="EMBL" id="CP013118">
    <property type="protein sequence ID" value="ALO14819.1"/>
    <property type="molecule type" value="Genomic_DNA"/>
</dbReference>
<evidence type="ECO:0000313" key="3">
    <source>
        <dbReference type="Proteomes" id="UP000064893"/>
    </source>
</evidence>
<proteinExistence type="predicted"/>
<dbReference type="OrthoDB" id="7675395at2"/>
<accession>A0A0S2HXL4</accession>
<gene>
    <name evidence="2" type="ORF">L21SP5_01160</name>
</gene>
<evidence type="ECO:0000256" key="1">
    <source>
        <dbReference type="SAM" id="SignalP"/>
    </source>
</evidence>
<dbReference type="InterPro" id="IPR011042">
    <property type="entry name" value="6-blade_b-propeller_TolB-like"/>
</dbReference>
<keyword evidence="3" id="KW-1185">Reference proteome</keyword>
<feature type="signal peptide" evidence="1">
    <location>
        <begin position="1"/>
        <end position="25"/>
    </location>
</feature>
<dbReference type="Proteomes" id="UP000064893">
    <property type="component" value="Chromosome"/>
</dbReference>
<dbReference type="SUPFAM" id="SSF63829">
    <property type="entry name" value="Calcium-dependent phosphotriesterase"/>
    <property type="match status" value="1"/>
</dbReference>
<dbReference type="RefSeq" id="WP_057952334.1">
    <property type="nucleotide sequence ID" value="NZ_CP013118.1"/>
</dbReference>
<keyword evidence="1" id="KW-0732">Signal</keyword>
<dbReference type="AlphaFoldDB" id="A0A0S2HXL4"/>
<name>A0A0S2HXL4_9BACT</name>
<evidence type="ECO:0000313" key="2">
    <source>
        <dbReference type="EMBL" id="ALO14819.1"/>
    </source>
</evidence>
<protein>
    <submittedName>
        <fullName evidence="2">Gluconolactonase</fullName>
    </submittedName>
</protein>
<reference evidence="2 3" key="1">
    <citation type="submission" date="2015-11" db="EMBL/GenBank/DDBJ databases">
        <title>Description and complete genome sequence of a novel strain predominating in hypersaline microbial mats and representing a new family of the Bacteriodetes phylum.</title>
        <authorList>
            <person name="Spring S."/>
            <person name="Bunk B."/>
            <person name="Sproer C."/>
            <person name="Klenk H.-P."/>
        </authorList>
    </citation>
    <scope>NUCLEOTIDE SEQUENCE [LARGE SCALE GENOMIC DNA]</scope>
    <source>
        <strain evidence="2 3">L21-Spi-D4</strain>
    </source>
</reference>
<dbReference type="STRING" id="1307839.L21SP5_01160"/>
<organism evidence="2 3">
    <name type="scientific">Salinivirga cyanobacteriivorans</name>
    <dbReference type="NCBI Taxonomy" id="1307839"/>
    <lineage>
        <taxon>Bacteria</taxon>
        <taxon>Pseudomonadati</taxon>
        <taxon>Bacteroidota</taxon>
        <taxon>Bacteroidia</taxon>
        <taxon>Bacteroidales</taxon>
        <taxon>Salinivirgaceae</taxon>
        <taxon>Salinivirga</taxon>
    </lineage>
</organism>
<feature type="chain" id="PRO_5006599324" evidence="1">
    <location>
        <begin position="26"/>
        <end position="291"/>
    </location>
</feature>
<dbReference type="KEGG" id="blq:L21SP5_01160"/>
<dbReference type="Gene3D" id="2.120.10.30">
    <property type="entry name" value="TolB, C-terminal domain"/>
    <property type="match status" value="1"/>
</dbReference>